<dbReference type="Gene3D" id="2.60.40.3620">
    <property type="match status" value="1"/>
</dbReference>
<dbReference type="NCBIfam" id="TIGR04183">
    <property type="entry name" value="Por_Secre_tail"/>
    <property type="match status" value="1"/>
</dbReference>
<organism evidence="4 5">
    <name type="scientific">Flavobacterium sedimenticola</name>
    <dbReference type="NCBI Taxonomy" id="3043286"/>
    <lineage>
        <taxon>Bacteria</taxon>
        <taxon>Pseudomonadati</taxon>
        <taxon>Bacteroidota</taxon>
        <taxon>Flavobacteriia</taxon>
        <taxon>Flavobacteriales</taxon>
        <taxon>Flavobacteriaceae</taxon>
        <taxon>Flavobacterium</taxon>
    </lineage>
</organism>
<accession>A0ABT6XPD5</accession>
<dbReference type="Proteomes" id="UP001230035">
    <property type="component" value="Unassembled WGS sequence"/>
</dbReference>
<protein>
    <submittedName>
        <fullName evidence="4">T9SS type A sorting domain-containing protein</fullName>
    </submittedName>
</protein>
<proteinExistence type="predicted"/>
<dbReference type="RefSeq" id="WP_283238625.1">
    <property type="nucleotide sequence ID" value="NZ_JASGBP010000002.1"/>
</dbReference>
<evidence type="ECO:0000256" key="2">
    <source>
        <dbReference type="SAM" id="SignalP"/>
    </source>
</evidence>
<evidence type="ECO:0000259" key="3">
    <source>
        <dbReference type="Pfam" id="PF18962"/>
    </source>
</evidence>
<name>A0ABT6XPD5_9FLAO</name>
<reference evidence="4 5" key="1">
    <citation type="submission" date="2023-05" db="EMBL/GenBank/DDBJ databases">
        <title>Flavobacterium sedimenti sp. nov., isolated from the sediment.</title>
        <authorList>
            <person name="Wu N."/>
        </authorList>
    </citation>
    <scope>NUCLEOTIDE SEQUENCE [LARGE SCALE GENOMIC DNA]</scope>
    <source>
        <strain evidence="4 5">YZ-48</strain>
    </source>
</reference>
<sequence>MKKLLTLILMIGTVSFYAQTISIVGTGVNGWPPTNGPEITLSTTDNITYTINNLAVTTGFVKFRQDYGWTVNWGGSTFPNGQGVQNGPDIPTVAGTYDVTFNRINGTYTFIGTAAFPSIGIWGPAVDSQNGYAGPDVDMITSDGITYTLSGFNFSSGNAYFRQDNATNFVWGAVAFPSGTAALSGPPIPVTGGEYFVTFNRNTGAFSFEFPSIGILGNALNGWDVADTDLATTNGFNYSISNVTLSNGFVKFRKDNSWSVNWGNVDFPSGTGVQGGPDIPVTAGTYDITFERTSGNYTFTSTLTAAAHRLDNLKIYPNPSANNWTFLHTTTIDSVQLFDISGKVLQSVEPNATEFVLSGNELPSGVYFVKIKSGLDFSGQKIIKN</sequence>
<evidence type="ECO:0000256" key="1">
    <source>
        <dbReference type="ARBA" id="ARBA00022729"/>
    </source>
</evidence>
<feature type="domain" description="Secretion system C-terminal sorting" evidence="3">
    <location>
        <begin position="315"/>
        <end position="383"/>
    </location>
</feature>
<evidence type="ECO:0000313" key="5">
    <source>
        <dbReference type="Proteomes" id="UP001230035"/>
    </source>
</evidence>
<dbReference type="InterPro" id="IPR026444">
    <property type="entry name" value="Secre_tail"/>
</dbReference>
<dbReference type="Pfam" id="PF18962">
    <property type="entry name" value="Por_Secre_tail"/>
    <property type="match status" value="1"/>
</dbReference>
<comment type="caution">
    <text evidence="4">The sequence shown here is derived from an EMBL/GenBank/DDBJ whole genome shotgun (WGS) entry which is preliminary data.</text>
</comment>
<keyword evidence="1 2" id="KW-0732">Signal</keyword>
<feature type="chain" id="PRO_5046196756" evidence="2">
    <location>
        <begin position="19"/>
        <end position="385"/>
    </location>
</feature>
<dbReference type="EMBL" id="JASGBP010000002">
    <property type="protein sequence ID" value="MDI9256940.1"/>
    <property type="molecule type" value="Genomic_DNA"/>
</dbReference>
<feature type="signal peptide" evidence="2">
    <location>
        <begin position="1"/>
        <end position="18"/>
    </location>
</feature>
<gene>
    <name evidence="4" type="ORF">QHT84_05880</name>
</gene>
<evidence type="ECO:0000313" key="4">
    <source>
        <dbReference type="EMBL" id="MDI9256940.1"/>
    </source>
</evidence>
<keyword evidence="5" id="KW-1185">Reference proteome</keyword>